<dbReference type="GO" id="GO:0043005">
    <property type="term" value="C:neuron projection"/>
    <property type="evidence" value="ECO:0007669"/>
    <property type="project" value="TreeGrafter"/>
</dbReference>
<dbReference type="GO" id="GO:0001764">
    <property type="term" value="P:neuron migration"/>
    <property type="evidence" value="ECO:0007669"/>
    <property type="project" value="InterPro"/>
</dbReference>
<evidence type="ECO:0000256" key="6">
    <source>
        <dbReference type="ARBA" id="ARBA00022723"/>
    </source>
</evidence>
<dbReference type="GO" id="GO:0046872">
    <property type="term" value="F:metal ion binding"/>
    <property type="evidence" value="ECO:0007669"/>
    <property type="project" value="UniProtKB-KW"/>
</dbReference>
<proteinExistence type="inferred from homology"/>
<comment type="function">
    <text evidence="15">Extracellular matrix serine protease secreted by pioneer neurons that plays a role in layering of neurons in the cerebral cortex and cerebellum by coordinating cell positioning during neurodevelopment. Regulates microtubule function in neurons and neuronal migration. Binding to the extracellular domains of lipoprotein receptors VLDLR and LRP8/APOER2 induces tyrosine phosphorylation of DAB1 and modulation of TAU phosphorylation. Affects migration of sympathetic preganglionic neurons in the spinal cord, where it seems to act as a barrier to neuronal migration. Enzymatic activity is important for the modulation of cell adhesion.</text>
</comment>
<evidence type="ECO:0000256" key="2">
    <source>
        <dbReference type="ARBA" id="ARBA00022473"/>
    </source>
</evidence>
<name>A0A0P7UW99_SCLFO</name>
<dbReference type="GO" id="GO:0005615">
    <property type="term" value="C:extracellular space"/>
    <property type="evidence" value="ECO:0007669"/>
    <property type="project" value="TreeGrafter"/>
</dbReference>
<evidence type="ECO:0000256" key="14">
    <source>
        <dbReference type="ARBA" id="ARBA00044961"/>
    </source>
</evidence>
<evidence type="ECO:0000256" key="11">
    <source>
        <dbReference type="ARBA" id="ARBA00022889"/>
    </source>
</evidence>
<keyword evidence="3" id="KW-0964">Secreted</keyword>
<dbReference type="InterPro" id="IPR034968">
    <property type="entry name" value="Reelin"/>
</dbReference>
<dbReference type="GO" id="GO:0007417">
    <property type="term" value="P:central nervous system development"/>
    <property type="evidence" value="ECO:0007669"/>
    <property type="project" value="InterPro"/>
</dbReference>
<dbReference type="PANTHER" id="PTHR11841">
    <property type="entry name" value="REELIN"/>
    <property type="match status" value="1"/>
</dbReference>
<dbReference type="PANTHER" id="PTHR11841:SF1">
    <property type="entry name" value="REELIN"/>
    <property type="match status" value="1"/>
</dbReference>
<dbReference type="EMBL" id="JARO02007181">
    <property type="protein sequence ID" value="KPP64248.1"/>
    <property type="molecule type" value="Genomic_DNA"/>
</dbReference>
<dbReference type="Gene3D" id="2.60.120.260">
    <property type="entry name" value="Galactose-binding domain-like"/>
    <property type="match status" value="1"/>
</dbReference>
<evidence type="ECO:0000256" key="4">
    <source>
        <dbReference type="ARBA" id="ARBA00022530"/>
    </source>
</evidence>
<dbReference type="InterPro" id="IPR042307">
    <property type="entry name" value="Reeler_sf"/>
</dbReference>
<evidence type="ECO:0000256" key="5">
    <source>
        <dbReference type="ARBA" id="ARBA00022670"/>
    </source>
</evidence>
<evidence type="ECO:0000313" key="17">
    <source>
        <dbReference type="Proteomes" id="UP000034805"/>
    </source>
</evidence>
<evidence type="ECO:0000256" key="10">
    <source>
        <dbReference type="ARBA" id="ARBA00022837"/>
    </source>
</evidence>
<keyword evidence="6" id="KW-0479">Metal-binding</keyword>
<sequence>MQGFKAFAGLAGRTGNMPVPNETRREAGAAAVGVGRMMPERQYGTQFVCSVVASHVSHQPSMSFSFVWIAPPPGTGCINFLLPKGVAVTLTCSLGYSTHPLLSPAQGGLQEKVVPVCHPAVLSLTASNEDRKDSKAGASCWSTTALCPPQVSLPGRLGVSRVGHQDRPSSCCLLFLLITSRGGLWEEGVWEEGFDISYIFLWLRAHHKDNIACVSALRFRHSNRWMSKSACNSCETHSPGEGSGVDSMPPGPCDNLPSLVSDCHAHSLAPNVRTCPKSEQQGIKKPAHLHTLVAESYLRNPSPKRSRLEVGLKPAPFGFKGSGTNHYTTSCPRFKTQLPGETAPTESPQRPILAEIHGNHVILRDDFDSNSQEELDSRIWSGCGGCEVGERCGILMHGRAVTFCEPLAQRELITRPLNTSTASFLQFALGRQNCKVLTAQTKKTNDGA</sequence>
<dbReference type="AlphaFoldDB" id="A0A0P7UW99"/>
<dbReference type="GO" id="GO:0007155">
    <property type="term" value="P:cell adhesion"/>
    <property type="evidence" value="ECO:0007669"/>
    <property type="project" value="UniProtKB-KW"/>
</dbReference>
<keyword evidence="7" id="KW-0378">Hydrolase</keyword>
<protein>
    <recommendedName>
        <fullName evidence="13">Reelin</fullName>
    </recommendedName>
</protein>
<keyword evidence="5" id="KW-0645">Protease</keyword>
<organism evidence="16 17">
    <name type="scientific">Scleropages formosus</name>
    <name type="common">Asian bonytongue</name>
    <name type="synonym">Osteoglossum formosum</name>
    <dbReference type="NCBI Taxonomy" id="113540"/>
    <lineage>
        <taxon>Eukaryota</taxon>
        <taxon>Metazoa</taxon>
        <taxon>Chordata</taxon>
        <taxon>Craniata</taxon>
        <taxon>Vertebrata</taxon>
        <taxon>Euteleostomi</taxon>
        <taxon>Actinopterygii</taxon>
        <taxon>Neopterygii</taxon>
        <taxon>Teleostei</taxon>
        <taxon>Osteoglossocephala</taxon>
        <taxon>Osteoglossomorpha</taxon>
        <taxon>Osteoglossiformes</taxon>
        <taxon>Osteoglossidae</taxon>
        <taxon>Scleropages</taxon>
    </lineage>
</organism>
<dbReference type="GO" id="GO:0008236">
    <property type="term" value="F:serine-type peptidase activity"/>
    <property type="evidence" value="ECO:0007669"/>
    <property type="project" value="UniProtKB-KW"/>
</dbReference>
<evidence type="ECO:0000313" key="16">
    <source>
        <dbReference type="EMBL" id="KPP64248.1"/>
    </source>
</evidence>
<comment type="subunit">
    <text evidence="14">Oligomer of disulfide-linked homodimers.</text>
</comment>
<evidence type="ECO:0000256" key="3">
    <source>
        <dbReference type="ARBA" id="ARBA00022525"/>
    </source>
</evidence>
<comment type="similarity">
    <text evidence="12">Belongs to the reelin family.</text>
</comment>
<accession>A0A0P7UW99</accession>
<comment type="subcellular location">
    <subcellularLocation>
        <location evidence="1">Secreted</location>
        <location evidence="1">Extracellular space</location>
        <location evidence="1">Extracellular matrix</location>
    </subcellularLocation>
</comment>
<gene>
    <name evidence="16" type="ORF">Z043_117433</name>
</gene>
<dbReference type="GO" id="GO:0070325">
    <property type="term" value="F:lipoprotein particle receptor binding"/>
    <property type="evidence" value="ECO:0007669"/>
    <property type="project" value="InterPro"/>
</dbReference>
<keyword evidence="10" id="KW-0106">Calcium</keyword>
<evidence type="ECO:0000256" key="12">
    <source>
        <dbReference type="ARBA" id="ARBA00023773"/>
    </source>
</evidence>
<keyword evidence="2" id="KW-0217">Developmental protein</keyword>
<evidence type="ECO:0000256" key="9">
    <source>
        <dbReference type="ARBA" id="ARBA00022833"/>
    </source>
</evidence>
<keyword evidence="9" id="KW-0862">Zinc</keyword>
<evidence type="ECO:0000256" key="7">
    <source>
        <dbReference type="ARBA" id="ARBA00022801"/>
    </source>
</evidence>
<evidence type="ECO:0000256" key="15">
    <source>
        <dbReference type="ARBA" id="ARBA00046064"/>
    </source>
</evidence>
<keyword evidence="8" id="KW-0720">Serine protease</keyword>
<dbReference type="Proteomes" id="UP000034805">
    <property type="component" value="Unassembled WGS sequence"/>
</dbReference>
<evidence type="ECO:0000256" key="8">
    <source>
        <dbReference type="ARBA" id="ARBA00022825"/>
    </source>
</evidence>
<dbReference type="GO" id="GO:0006508">
    <property type="term" value="P:proteolysis"/>
    <property type="evidence" value="ECO:0007669"/>
    <property type="project" value="UniProtKB-KW"/>
</dbReference>
<evidence type="ECO:0000256" key="1">
    <source>
        <dbReference type="ARBA" id="ARBA00004498"/>
    </source>
</evidence>
<reference evidence="16 17" key="1">
    <citation type="submission" date="2015-08" db="EMBL/GenBank/DDBJ databases">
        <title>The genome of the Asian arowana (Scleropages formosus).</title>
        <authorList>
            <person name="Tan M.H."/>
            <person name="Gan H.M."/>
            <person name="Croft L.J."/>
            <person name="Austin C.M."/>
        </authorList>
    </citation>
    <scope>NUCLEOTIDE SEQUENCE [LARGE SCALE GENOMIC DNA]</scope>
    <source>
        <strain evidence="16">Aro1</strain>
    </source>
</reference>
<keyword evidence="4" id="KW-0272">Extracellular matrix</keyword>
<comment type="caution">
    <text evidence="16">The sequence shown here is derived from an EMBL/GenBank/DDBJ whole genome shotgun (WGS) entry which is preliminary data.</text>
</comment>
<dbReference type="Gene3D" id="2.60.40.4060">
    <property type="entry name" value="Reeler domain"/>
    <property type="match status" value="1"/>
</dbReference>
<evidence type="ECO:0000256" key="13">
    <source>
        <dbReference type="ARBA" id="ARBA00023900"/>
    </source>
</evidence>
<keyword evidence="11" id="KW-0130">Cell adhesion</keyword>